<dbReference type="EMBL" id="BMEM01000002">
    <property type="protein sequence ID" value="GGF51834.1"/>
    <property type="molecule type" value="Genomic_DNA"/>
</dbReference>
<dbReference type="InterPro" id="IPR006674">
    <property type="entry name" value="HD_domain"/>
</dbReference>
<protein>
    <recommendedName>
        <fullName evidence="2">HD domain-containing protein</fullName>
    </recommendedName>
</protein>
<reference evidence="3" key="1">
    <citation type="journal article" date="2014" name="Int. J. Syst. Evol. Microbiol.">
        <title>Complete genome sequence of Corynebacterium casei LMG S-19264T (=DSM 44701T), isolated from a smear-ripened cheese.</title>
        <authorList>
            <consortium name="US DOE Joint Genome Institute (JGI-PGF)"/>
            <person name="Walter F."/>
            <person name="Albersmeier A."/>
            <person name="Kalinowski J."/>
            <person name="Ruckert C."/>
        </authorList>
    </citation>
    <scope>NUCLEOTIDE SEQUENCE</scope>
    <source>
        <strain evidence="3">CGMCC 1.12160</strain>
    </source>
</reference>
<dbReference type="RefSeq" id="WP_188430262.1">
    <property type="nucleotide sequence ID" value="NZ_BAABKH010000001.1"/>
</dbReference>
<keyword evidence="1" id="KW-1133">Transmembrane helix</keyword>
<dbReference type="InterPro" id="IPR052020">
    <property type="entry name" value="Cyclic_di-GMP/3'3'-cGAMP_PDE"/>
</dbReference>
<keyword evidence="1" id="KW-0812">Transmembrane</keyword>
<dbReference type="AlphaFoldDB" id="A0A917BMI5"/>
<keyword evidence="1" id="KW-0472">Membrane</keyword>
<dbReference type="PANTHER" id="PTHR45228:SF4">
    <property type="entry name" value="LIPOPROTEIN"/>
    <property type="match status" value="1"/>
</dbReference>
<evidence type="ECO:0000313" key="4">
    <source>
        <dbReference type="Proteomes" id="UP000605670"/>
    </source>
</evidence>
<sequence length="419" mass="43335">MTLAVALVAFVTLLLGEAWRVPEPGLSREAPLAQATIVALVISTSWPVPARQPEAGGQGWLVLGPYVGLVGPLLLAVLATLVVALVRGPLRSVPGELLRSALTALVTGVLVRVPLPTGRTLHDYASSAPGAQRGFVALLLLLAAAAAVAAPLLVRALARARLDQEPFWSVTGAELRRHGLLAAAAATTGVVTALAVQVLGPVSFVLVLVPLMVLLPAVGRQRQIRAAQRQTIFALARLTDQAGLTSSGHAARVARLAVPVAREVGVEDADLADVETAALLHDVGQVGLRRPIPDGATTEVSAVDQRRVATAGAAILARTAELSRLAPTVADVGIPHHRAVVRGDVPLASRVVRVASAYDDHLASARPVDAVVRLLRSTPHEYDPAVVGALVRHLERRGTLSTGEAAALRALAAARGPAA</sequence>
<feature type="transmembrane region" description="Helical" evidence="1">
    <location>
        <begin position="66"/>
        <end position="85"/>
    </location>
</feature>
<dbReference type="Proteomes" id="UP000605670">
    <property type="component" value="Unassembled WGS sequence"/>
</dbReference>
<dbReference type="PANTHER" id="PTHR45228">
    <property type="entry name" value="CYCLIC DI-GMP PHOSPHODIESTERASE TM_0186-RELATED"/>
    <property type="match status" value="1"/>
</dbReference>
<proteinExistence type="predicted"/>
<dbReference type="Gene3D" id="1.10.3210.10">
    <property type="entry name" value="Hypothetical protein af1432"/>
    <property type="match status" value="1"/>
</dbReference>
<feature type="transmembrane region" description="Helical" evidence="1">
    <location>
        <begin position="135"/>
        <end position="158"/>
    </location>
</feature>
<feature type="transmembrane region" description="Helical" evidence="1">
    <location>
        <begin position="179"/>
        <end position="196"/>
    </location>
</feature>
<gene>
    <name evidence="3" type="ORF">GCM10011366_19630</name>
</gene>
<name>A0A917BMI5_9MICO</name>
<keyword evidence="4" id="KW-1185">Reference proteome</keyword>
<dbReference type="Pfam" id="PF01966">
    <property type="entry name" value="HD"/>
    <property type="match status" value="1"/>
</dbReference>
<dbReference type="InterPro" id="IPR003607">
    <property type="entry name" value="HD/PDEase_dom"/>
</dbReference>
<accession>A0A917BMI5</accession>
<dbReference type="CDD" id="cd00077">
    <property type="entry name" value="HDc"/>
    <property type="match status" value="1"/>
</dbReference>
<evidence type="ECO:0000313" key="3">
    <source>
        <dbReference type="EMBL" id="GGF51834.1"/>
    </source>
</evidence>
<feature type="domain" description="HD" evidence="2">
    <location>
        <begin position="248"/>
        <end position="358"/>
    </location>
</feature>
<feature type="transmembrane region" description="Helical" evidence="1">
    <location>
        <begin position="97"/>
        <end position="115"/>
    </location>
</feature>
<organism evidence="3 4">
    <name type="scientific">Ornithinimicrobium tianjinense</name>
    <dbReference type="NCBI Taxonomy" id="1195761"/>
    <lineage>
        <taxon>Bacteria</taxon>
        <taxon>Bacillati</taxon>
        <taxon>Actinomycetota</taxon>
        <taxon>Actinomycetes</taxon>
        <taxon>Micrococcales</taxon>
        <taxon>Ornithinimicrobiaceae</taxon>
        <taxon>Ornithinimicrobium</taxon>
    </lineage>
</organism>
<reference evidence="3" key="2">
    <citation type="submission" date="2020-09" db="EMBL/GenBank/DDBJ databases">
        <authorList>
            <person name="Sun Q."/>
            <person name="Zhou Y."/>
        </authorList>
    </citation>
    <scope>NUCLEOTIDE SEQUENCE</scope>
    <source>
        <strain evidence="3">CGMCC 1.12160</strain>
    </source>
</reference>
<feature type="transmembrane region" description="Helical" evidence="1">
    <location>
        <begin position="202"/>
        <end position="219"/>
    </location>
</feature>
<evidence type="ECO:0000256" key="1">
    <source>
        <dbReference type="SAM" id="Phobius"/>
    </source>
</evidence>
<evidence type="ECO:0000259" key="2">
    <source>
        <dbReference type="Pfam" id="PF01966"/>
    </source>
</evidence>
<comment type="caution">
    <text evidence="3">The sequence shown here is derived from an EMBL/GenBank/DDBJ whole genome shotgun (WGS) entry which is preliminary data.</text>
</comment>
<dbReference type="SUPFAM" id="SSF109604">
    <property type="entry name" value="HD-domain/PDEase-like"/>
    <property type="match status" value="1"/>
</dbReference>